<keyword evidence="2" id="KW-1185">Reference proteome</keyword>
<accession>A0AAV6P9A7</accession>
<name>A0AAV6P9A7_9ROSI</name>
<evidence type="ECO:0000313" key="2">
    <source>
        <dbReference type="Proteomes" id="UP000685013"/>
    </source>
</evidence>
<dbReference type="AlphaFoldDB" id="A0AAV6P9A7"/>
<gene>
    <name evidence="1" type="ORF">SDJN03_01027</name>
</gene>
<evidence type="ECO:0000313" key="1">
    <source>
        <dbReference type="EMBL" id="KAG6607685.1"/>
    </source>
</evidence>
<organism evidence="1 2">
    <name type="scientific">Cucurbita argyrosperma subsp. sororia</name>
    <dbReference type="NCBI Taxonomy" id="37648"/>
    <lineage>
        <taxon>Eukaryota</taxon>
        <taxon>Viridiplantae</taxon>
        <taxon>Streptophyta</taxon>
        <taxon>Embryophyta</taxon>
        <taxon>Tracheophyta</taxon>
        <taxon>Spermatophyta</taxon>
        <taxon>Magnoliopsida</taxon>
        <taxon>eudicotyledons</taxon>
        <taxon>Gunneridae</taxon>
        <taxon>Pentapetalae</taxon>
        <taxon>rosids</taxon>
        <taxon>fabids</taxon>
        <taxon>Cucurbitales</taxon>
        <taxon>Cucurbitaceae</taxon>
        <taxon>Cucurbiteae</taxon>
        <taxon>Cucurbita</taxon>
    </lineage>
</organism>
<dbReference type="EMBL" id="JAGKQH010000001">
    <property type="protein sequence ID" value="KAG6607685.1"/>
    <property type="molecule type" value="Genomic_DNA"/>
</dbReference>
<comment type="caution">
    <text evidence="1">The sequence shown here is derived from an EMBL/GenBank/DDBJ whole genome shotgun (WGS) entry which is preliminary data.</text>
</comment>
<feature type="non-terminal residue" evidence="1">
    <location>
        <position position="1"/>
    </location>
</feature>
<protein>
    <submittedName>
        <fullName evidence="1">Uncharacterized protein</fullName>
    </submittedName>
</protein>
<proteinExistence type="predicted"/>
<sequence>MNRKGAKQLHEKTRGVKLDLCMGRNELGIGFNHGQVEGSGSFLLVSYGRERQRVVEGRGEQRGRGKEELSLWML</sequence>
<dbReference type="Proteomes" id="UP000685013">
    <property type="component" value="Chromosome 1"/>
</dbReference>
<reference evidence="1 2" key="1">
    <citation type="journal article" date="2021" name="Hortic Res">
        <title>The domestication of Cucurbita argyrosperma as revealed by the genome of its wild relative.</title>
        <authorList>
            <person name="Barrera-Redondo J."/>
            <person name="Sanchez-de la Vega G."/>
            <person name="Aguirre-Liguori J.A."/>
            <person name="Castellanos-Morales G."/>
            <person name="Gutierrez-Guerrero Y.T."/>
            <person name="Aguirre-Dugua X."/>
            <person name="Aguirre-Planter E."/>
            <person name="Tenaillon M.I."/>
            <person name="Lira-Saade R."/>
            <person name="Eguiarte L.E."/>
        </authorList>
    </citation>
    <scope>NUCLEOTIDE SEQUENCE [LARGE SCALE GENOMIC DNA]</scope>
    <source>
        <strain evidence="1">JBR-2021</strain>
    </source>
</reference>